<evidence type="ECO:0000256" key="1">
    <source>
        <dbReference type="SAM" id="MobiDB-lite"/>
    </source>
</evidence>
<evidence type="ECO:0000313" key="3">
    <source>
        <dbReference type="Proteomes" id="UP000694864"/>
    </source>
</evidence>
<proteinExistence type="predicted"/>
<organism evidence="3 4">
    <name type="scientific">Camelina sativa</name>
    <name type="common">False flax</name>
    <name type="synonym">Myagrum sativum</name>
    <dbReference type="NCBI Taxonomy" id="90675"/>
    <lineage>
        <taxon>Eukaryota</taxon>
        <taxon>Viridiplantae</taxon>
        <taxon>Streptophyta</taxon>
        <taxon>Embryophyta</taxon>
        <taxon>Tracheophyta</taxon>
        <taxon>Spermatophyta</taxon>
        <taxon>Magnoliopsida</taxon>
        <taxon>eudicotyledons</taxon>
        <taxon>Gunneridae</taxon>
        <taxon>Pentapetalae</taxon>
        <taxon>rosids</taxon>
        <taxon>malvids</taxon>
        <taxon>Brassicales</taxon>
        <taxon>Brassicaceae</taxon>
        <taxon>Camelineae</taxon>
        <taxon>Camelina</taxon>
    </lineage>
</organism>
<dbReference type="InterPro" id="IPR018289">
    <property type="entry name" value="MULE_transposase_dom"/>
</dbReference>
<dbReference type="RefSeq" id="XP_010468509.1">
    <property type="nucleotide sequence ID" value="XM_010470207.1"/>
</dbReference>
<name>A0ABM0WB98_CAMSA</name>
<dbReference type="Proteomes" id="UP000694864">
    <property type="component" value="Chromosome 15"/>
</dbReference>
<dbReference type="PANTHER" id="PTHR31973:SF187">
    <property type="entry name" value="MUTATOR TRANSPOSASE MUDRA PROTEIN"/>
    <property type="match status" value="1"/>
</dbReference>
<evidence type="ECO:0000259" key="2">
    <source>
        <dbReference type="Pfam" id="PF10551"/>
    </source>
</evidence>
<dbReference type="Pfam" id="PF10551">
    <property type="entry name" value="MULE"/>
    <property type="match status" value="1"/>
</dbReference>
<dbReference type="GeneID" id="104748592"/>
<feature type="compositionally biased region" description="Basic and acidic residues" evidence="1">
    <location>
        <begin position="1"/>
        <end position="23"/>
    </location>
</feature>
<gene>
    <name evidence="4" type="primary">LOC104748592</name>
</gene>
<feature type="region of interest" description="Disordered" evidence="1">
    <location>
        <begin position="1"/>
        <end position="25"/>
    </location>
</feature>
<feature type="domain" description="MULE transposase" evidence="2">
    <location>
        <begin position="156"/>
        <end position="222"/>
    </location>
</feature>
<reference evidence="3" key="1">
    <citation type="journal article" date="2014" name="Nat. Commun.">
        <title>The emerging biofuel crop Camelina sativa retains a highly undifferentiated hexaploid genome structure.</title>
        <authorList>
            <person name="Kagale S."/>
            <person name="Koh C."/>
            <person name="Nixon J."/>
            <person name="Bollina V."/>
            <person name="Clarke W.E."/>
            <person name="Tuteja R."/>
            <person name="Spillane C."/>
            <person name="Robinson S.J."/>
            <person name="Links M.G."/>
            <person name="Clarke C."/>
            <person name="Higgins E.E."/>
            <person name="Huebert T."/>
            <person name="Sharpe A.G."/>
            <person name="Parkin I.A."/>
        </authorList>
    </citation>
    <scope>NUCLEOTIDE SEQUENCE [LARGE SCALE GENOMIC DNA]</scope>
    <source>
        <strain evidence="3">cv. DH55</strain>
    </source>
</reference>
<protein>
    <submittedName>
        <fullName evidence="4">Uncharacterized protein LOC104748592</fullName>
    </submittedName>
</protein>
<evidence type="ECO:0000313" key="4">
    <source>
        <dbReference type="RefSeq" id="XP_010468509.1"/>
    </source>
</evidence>
<sequence length="349" mass="40246">MEEEAIRGSSSEDRKGEVRKKNCGEPNTCEDTGTGYFDLAVGQKFYSKKALERTLKILTVLQKFDFIVKESRPNLYVVQCWVPGSGVVPVHVAEALNLRYGLKVDYWKGHRTLKRARELVRGSYENGYAELPAYLYRIRRSNPGTMTRLKVDENDRFKSVFIAFDTENDDSWDWFFTQLSCVIPDDEGIVIISDRHKSIGKAVDINYPLANRGICTYHLHKNIMLRFRGSETFGLVKKAATAYRLSDFNVLLGQIEEMNPKLYAYLQRADVSKWSRVHFPGDRYNITTTNIAESLNKVLRPARSFPIVQLLDEIRSMLTRWFARCRVEAAQMSTVLTKGVEKLLQFWVL</sequence>
<dbReference type="PANTHER" id="PTHR31973">
    <property type="entry name" value="POLYPROTEIN, PUTATIVE-RELATED"/>
    <property type="match status" value="1"/>
</dbReference>
<accession>A0ABM0WB98</accession>
<reference evidence="4" key="2">
    <citation type="submission" date="2025-08" db="UniProtKB">
        <authorList>
            <consortium name="RefSeq"/>
        </authorList>
    </citation>
    <scope>IDENTIFICATION</scope>
    <source>
        <tissue evidence="4">Leaf</tissue>
    </source>
</reference>
<keyword evidence="3" id="KW-1185">Reference proteome</keyword>